<evidence type="ECO:0000256" key="1">
    <source>
        <dbReference type="ARBA" id="ARBA00004123"/>
    </source>
</evidence>
<comment type="caution">
    <text evidence="6">The sequence shown here is derived from an EMBL/GenBank/DDBJ whole genome shotgun (WGS) entry which is preliminary data.</text>
</comment>
<evidence type="ECO:0000256" key="3">
    <source>
        <dbReference type="ARBA" id="ARBA00023163"/>
    </source>
</evidence>
<evidence type="ECO:0000313" key="7">
    <source>
        <dbReference type="Proteomes" id="UP001328107"/>
    </source>
</evidence>
<sequence>AITSFFIIYYRNMAGRTRGVPNLALAGMREEKGTSNGQQNNRGRGRGRGRGGRGGRGRGGGGGAGKPRQELIQTMGVFSEGLHAEDRKKERVKLEFEGGSQKRVKEETTTIAEMTNAQVSSARGYAELWESDESGDEEELKDLLRDNFLNDAKSGRVLPLVTPIEEEAQFKKCMASSSSVKKEIMSDEEDEKPRISPPLDEEDPFPTLTRSREAADVMEKMMSGGSSELLLLQIPSIVPILARATVEGREEAPLDPATPATVPCPSGLPRGKRVGSMKATPDGGVELCIGGQKMTLTKNIGGTTGYCDTLAMVEVPPSALESKEATGMFGVQANAHSGASVSHLGNIQHYMVAALDWSASLANSRRTKKEDGSGKKRDGEEDEMDMSSVKKEVASPQKSTDRASLESRMEAVAKRRLEREKFLIKWGTE</sequence>
<dbReference type="GO" id="GO:0005666">
    <property type="term" value="C:RNA polymerase III complex"/>
    <property type="evidence" value="ECO:0007669"/>
    <property type="project" value="InterPro"/>
</dbReference>
<feature type="non-terminal residue" evidence="6">
    <location>
        <position position="1"/>
    </location>
</feature>
<feature type="region of interest" description="Disordered" evidence="5">
    <location>
        <begin position="363"/>
        <end position="409"/>
    </location>
</feature>
<keyword evidence="7" id="KW-1185">Reference proteome</keyword>
<dbReference type="EMBL" id="BTRK01000006">
    <property type="protein sequence ID" value="GMR58444.1"/>
    <property type="molecule type" value="Genomic_DNA"/>
</dbReference>
<dbReference type="InterPro" id="IPR007811">
    <property type="entry name" value="RPC4"/>
</dbReference>
<comment type="subcellular location">
    <subcellularLocation>
        <location evidence="1">Nucleus</location>
    </subcellularLocation>
</comment>
<protein>
    <submittedName>
        <fullName evidence="6">Uncharacterized protein</fullName>
    </submittedName>
</protein>
<reference evidence="7" key="1">
    <citation type="submission" date="2022-10" db="EMBL/GenBank/DDBJ databases">
        <title>Genome assembly of Pristionchus species.</title>
        <authorList>
            <person name="Yoshida K."/>
            <person name="Sommer R.J."/>
        </authorList>
    </citation>
    <scope>NUCLEOTIDE SEQUENCE [LARGE SCALE GENOMIC DNA]</scope>
    <source>
        <strain evidence="7">RS5460</strain>
    </source>
</reference>
<feature type="region of interest" description="Disordered" evidence="5">
    <location>
        <begin position="250"/>
        <end position="279"/>
    </location>
</feature>
<feature type="region of interest" description="Disordered" evidence="5">
    <location>
        <begin position="29"/>
        <end position="69"/>
    </location>
</feature>
<dbReference type="PANTHER" id="PTHR13408:SF0">
    <property type="entry name" value="DNA-DIRECTED RNA POLYMERASE III SUBUNIT RPC4"/>
    <property type="match status" value="1"/>
</dbReference>
<dbReference type="GO" id="GO:0003677">
    <property type="term" value="F:DNA binding"/>
    <property type="evidence" value="ECO:0007669"/>
    <property type="project" value="InterPro"/>
</dbReference>
<dbReference type="AlphaFoldDB" id="A0AAN5D8K4"/>
<dbReference type="PANTHER" id="PTHR13408">
    <property type="entry name" value="DNA-DIRECTED RNA POLYMERASE III"/>
    <property type="match status" value="1"/>
</dbReference>
<keyword evidence="3" id="KW-0804">Transcription</keyword>
<dbReference type="Proteomes" id="UP001328107">
    <property type="component" value="Unassembled WGS sequence"/>
</dbReference>
<name>A0AAN5D8K4_9BILA</name>
<evidence type="ECO:0000256" key="2">
    <source>
        <dbReference type="ARBA" id="ARBA00022478"/>
    </source>
</evidence>
<feature type="compositionally biased region" description="Basic residues" evidence="5">
    <location>
        <begin position="43"/>
        <end position="56"/>
    </location>
</feature>
<keyword evidence="2" id="KW-0240">DNA-directed RNA polymerase</keyword>
<proteinExistence type="predicted"/>
<feature type="non-terminal residue" evidence="6">
    <location>
        <position position="429"/>
    </location>
</feature>
<dbReference type="GO" id="GO:0042797">
    <property type="term" value="P:tRNA transcription by RNA polymerase III"/>
    <property type="evidence" value="ECO:0007669"/>
    <property type="project" value="TreeGrafter"/>
</dbReference>
<evidence type="ECO:0000256" key="5">
    <source>
        <dbReference type="SAM" id="MobiDB-lite"/>
    </source>
</evidence>
<feature type="compositionally biased region" description="Basic and acidic residues" evidence="5">
    <location>
        <begin position="368"/>
        <end position="379"/>
    </location>
</feature>
<keyword evidence="4" id="KW-0539">Nucleus</keyword>
<accession>A0AAN5D8K4</accession>
<evidence type="ECO:0000256" key="4">
    <source>
        <dbReference type="ARBA" id="ARBA00023242"/>
    </source>
</evidence>
<feature type="compositionally biased region" description="Basic and acidic residues" evidence="5">
    <location>
        <begin position="388"/>
        <end position="409"/>
    </location>
</feature>
<evidence type="ECO:0000313" key="6">
    <source>
        <dbReference type="EMBL" id="GMR58444.1"/>
    </source>
</evidence>
<gene>
    <name evidence="6" type="ORF">PMAYCL1PPCAC_28639</name>
</gene>
<feature type="region of interest" description="Disordered" evidence="5">
    <location>
        <begin position="180"/>
        <end position="206"/>
    </location>
</feature>
<organism evidence="6 7">
    <name type="scientific">Pristionchus mayeri</name>
    <dbReference type="NCBI Taxonomy" id="1317129"/>
    <lineage>
        <taxon>Eukaryota</taxon>
        <taxon>Metazoa</taxon>
        <taxon>Ecdysozoa</taxon>
        <taxon>Nematoda</taxon>
        <taxon>Chromadorea</taxon>
        <taxon>Rhabditida</taxon>
        <taxon>Rhabditina</taxon>
        <taxon>Diplogasteromorpha</taxon>
        <taxon>Diplogasteroidea</taxon>
        <taxon>Neodiplogasteridae</taxon>
        <taxon>Pristionchus</taxon>
    </lineage>
</organism>